<evidence type="ECO:0000256" key="2">
    <source>
        <dbReference type="ARBA" id="ARBA00006076"/>
    </source>
</evidence>
<gene>
    <name evidence="5" type="ORF">EUX98_g8123</name>
</gene>
<dbReference type="OrthoDB" id="3158970at2759"/>
<dbReference type="Proteomes" id="UP000308730">
    <property type="component" value="Unassembled WGS sequence"/>
</dbReference>
<feature type="compositionally biased region" description="Acidic residues" evidence="4">
    <location>
        <begin position="264"/>
        <end position="274"/>
    </location>
</feature>
<evidence type="ECO:0000256" key="3">
    <source>
        <dbReference type="ARBA" id="ARBA00023242"/>
    </source>
</evidence>
<comment type="similarity">
    <text evidence="2">Belongs to the SNU66/SART1 family.</text>
</comment>
<evidence type="ECO:0000256" key="4">
    <source>
        <dbReference type="SAM" id="MobiDB-lite"/>
    </source>
</evidence>
<keyword evidence="3" id="KW-0539">Nucleus</keyword>
<feature type="region of interest" description="Disordered" evidence="4">
    <location>
        <begin position="263"/>
        <end position="285"/>
    </location>
</feature>
<name>A0A4S4MC43_9APHY</name>
<feature type="region of interest" description="Disordered" evidence="4">
    <location>
        <begin position="598"/>
        <end position="619"/>
    </location>
</feature>
<protein>
    <submittedName>
        <fullName evidence="5">Uncharacterized protein</fullName>
    </submittedName>
</protein>
<feature type="compositionally biased region" description="Acidic residues" evidence="4">
    <location>
        <begin position="553"/>
        <end position="577"/>
    </location>
</feature>
<proteinExistence type="inferred from homology"/>
<dbReference type="Pfam" id="PF03343">
    <property type="entry name" value="SART-1"/>
    <property type="match status" value="1"/>
</dbReference>
<dbReference type="PANTHER" id="PTHR14152:SF5">
    <property type="entry name" value="U4_U6.U5 TRI-SNRNP-ASSOCIATED PROTEIN 1"/>
    <property type="match status" value="1"/>
</dbReference>
<evidence type="ECO:0000256" key="1">
    <source>
        <dbReference type="ARBA" id="ARBA00004123"/>
    </source>
</evidence>
<keyword evidence="6" id="KW-1185">Reference proteome</keyword>
<feature type="compositionally biased region" description="Basic and acidic residues" evidence="4">
    <location>
        <begin position="367"/>
        <end position="376"/>
    </location>
</feature>
<comment type="subcellular location">
    <subcellularLocation>
        <location evidence="1">Nucleus</location>
    </subcellularLocation>
</comment>
<dbReference type="PANTHER" id="PTHR14152">
    <property type="entry name" value="SQUAMOUS CELL CARCINOMA ANTIGEN RECOGNISED BY CYTOTOXIC T LYMPHOCYTES"/>
    <property type="match status" value="1"/>
</dbReference>
<organism evidence="5 6">
    <name type="scientific">Antrodiella citrinella</name>
    <dbReference type="NCBI Taxonomy" id="2447956"/>
    <lineage>
        <taxon>Eukaryota</taxon>
        <taxon>Fungi</taxon>
        <taxon>Dikarya</taxon>
        <taxon>Basidiomycota</taxon>
        <taxon>Agaricomycotina</taxon>
        <taxon>Agaricomycetes</taxon>
        <taxon>Polyporales</taxon>
        <taxon>Steccherinaceae</taxon>
        <taxon>Antrodiella</taxon>
    </lineage>
</organism>
<evidence type="ECO:0000313" key="5">
    <source>
        <dbReference type="EMBL" id="THH23054.1"/>
    </source>
</evidence>
<dbReference type="GO" id="GO:0045292">
    <property type="term" value="P:mRNA cis splicing, via spliceosome"/>
    <property type="evidence" value="ECO:0007669"/>
    <property type="project" value="TreeGrafter"/>
</dbReference>
<feature type="region of interest" description="Disordered" evidence="4">
    <location>
        <begin position="517"/>
        <end position="577"/>
    </location>
</feature>
<evidence type="ECO:0000313" key="6">
    <source>
        <dbReference type="Proteomes" id="UP000308730"/>
    </source>
</evidence>
<reference evidence="5 6" key="1">
    <citation type="submission" date="2019-02" db="EMBL/GenBank/DDBJ databases">
        <title>Genome sequencing of the rare red list fungi Antrodiella citrinella (Flaviporus citrinellus).</title>
        <authorList>
            <person name="Buettner E."/>
            <person name="Kellner H."/>
        </authorList>
    </citation>
    <scope>NUCLEOTIDE SEQUENCE [LARGE SCALE GENOMIC DNA]</scope>
    <source>
        <strain evidence="5 6">DSM 108506</strain>
    </source>
</reference>
<dbReference type="GO" id="GO:0046540">
    <property type="term" value="C:U4/U6 x U5 tri-snRNP complex"/>
    <property type="evidence" value="ECO:0007669"/>
    <property type="project" value="TreeGrafter"/>
</dbReference>
<dbReference type="AlphaFoldDB" id="A0A4S4MC43"/>
<comment type="caution">
    <text evidence="5">The sequence shown here is derived from an EMBL/GenBank/DDBJ whole genome shotgun (WGS) entry which is preliminary data.</text>
</comment>
<dbReference type="EMBL" id="SGPM01000402">
    <property type="protein sequence ID" value="THH23054.1"/>
    <property type="molecule type" value="Genomic_DNA"/>
</dbReference>
<dbReference type="InterPro" id="IPR005011">
    <property type="entry name" value="SNU66/SART1"/>
</dbReference>
<feature type="region of interest" description="Disordered" evidence="4">
    <location>
        <begin position="367"/>
        <end position="435"/>
    </location>
</feature>
<sequence>MFRSVTASSCIICRINYPWSNNGLAIAKRLVASGLGAIAICRDHYQRKDAYCGLCLREGPPMEIDAEFGMVCVYQNDDDQTWPDITSTCRSCRVEALWSRVADRPADREAVGGPKWRSADWEVRQSVESFLDLGEGTVNDVITLAREKYWLRRHTKLADMLQQALASARYVARTEAGETGYGSDEEMSDEDDEEDVEVMSATEDQGGVKDFAIMDWARNRILDGFWISPADQWYNNITPGQNWHAPAQHPCPWNRDALYSGAVEDGESESGNGEELEHPRPKTVKADVPPSFQLCDQTFRCFQRSLRDVLLPAMSNLVRRIVIECAADGSDPTLRASRMSMEDVIQELRDEAVWFNGIDWLERKANRAKEERDRLRSQGPRSAEEDDSSSSSRSDGSHTTSPVLSTTTLQTTPSPPPSGDPSSSPKEEDLVASSPTTAANLQLSIPISPVLKSPQLIHPIPYIPVAIGHLPCYSMDALKLVWREACAPLYHCRCSICERAILKANIAAGTVVPSQTTTAVEKPAPPAAQHPPENKPIMIHFKNPGVRPQATTAEEEEEDEDDSLLDSDDSFADDDGSDDLVQYVATQRRIENDSLQPGTIVYPVTPRKRPSQELDPDDEWSHEAKANLESFKNYKPDVEIVYYDEFGRVLTPKEAWKVLSHKFHGKGSGKMKTEKRLKKIAEDRKKEAMASGDTPLSMNQAFQIRQEKGPTQSGYSTVTPSTAHQLSTSWDAAAANERTALIDSAIHKLKPSKSYTTKDIFQTISVAPCENLNDSIRKKRKVSDKNVHAAAGSMNVTNCKHPISKDSIEIIE</sequence>
<accession>A0A4S4MC43</accession>
<feature type="compositionally biased region" description="Low complexity" evidence="4">
    <location>
        <begin position="389"/>
        <end position="412"/>
    </location>
</feature>
<dbReference type="GO" id="GO:0000481">
    <property type="term" value="P:maturation of 5S rRNA"/>
    <property type="evidence" value="ECO:0007669"/>
    <property type="project" value="TreeGrafter"/>
</dbReference>